<dbReference type="Proteomes" id="UP000541558">
    <property type="component" value="Unassembled WGS sequence"/>
</dbReference>
<dbReference type="PANTHER" id="PTHR34883:SF15">
    <property type="entry name" value="EXTRACELLULAR SERINE-RICH PROTEIN"/>
    <property type="match status" value="1"/>
</dbReference>
<evidence type="ECO:0000313" key="4">
    <source>
        <dbReference type="Proteomes" id="UP000541558"/>
    </source>
</evidence>
<feature type="signal peptide" evidence="2">
    <location>
        <begin position="1"/>
        <end position="21"/>
    </location>
</feature>
<accession>A0A8H5BAT7</accession>
<organism evidence="3 4">
    <name type="scientific">Ephemerocybe angulata</name>
    <dbReference type="NCBI Taxonomy" id="980116"/>
    <lineage>
        <taxon>Eukaryota</taxon>
        <taxon>Fungi</taxon>
        <taxon>Dikarya</taxon>
        <taxon>Basidiomycota</taxon>
        <taxon>Agaricomycotina</taxon>
        <taxon>Agaricomycetes</taxon>
        <taxon>Agaricomycetidae</taxon>
        <taxon>Agaricales</taxon>
        <taxon>Agaricineae</taxon>
        <taxon>Psathyrellaceae</taxon>
        <taxon>Ephemerocybe</taxon>
    </lineage>
</organism>
<keyword evidence="2" id="KW-0732">Signal</keyword>
<dbReference type="AlphaFoldDB" id="A0A8H5BAT7"/>
<feature type="region of interest" description="Disordered" evidence="1">
    <location>
        <begin position="150"/>
        <end position="192"/>
    </location>
</feature>
<dbReference type="OrthoDB" id="1921208at2759"/>
<dbReference type="EMBL" id="JAACJK010000172">
    <property type="protein sequence ID" value="KAF5319940.1"/>
    <property type="molecule type" value="Genomic_DNA"/>
</dbReference>
<gene>
    <name evidence="3" type="ORF">D9611_011032</name>
</gene>
<sequence>MRFSTSIVAAFLMTGVSTVLGATFTVTVGNNASLLYEPSSVMAKAGDVIEFEFTSKNHTVTQSTFDKPCVAKADGVNSGFQLVPAGTTIFPKWSITVQNDTAPLWFFCAQAPHCSKGMVFAINPTAEKTFDMFHTTALASAPPAAAGSAGSSYGGAAGAPGAPPASSSTAATTSAAAGTTPAANAGAGTAESQVEPANNGALSRAASVAGWPMVLGSVVLGALVL</sequence>
<comment type="caution">
    <text evidence="3">The sequence shown here is derived from an EMBL/GenBank/DDBJ whole genome shotgun (WGS) entry which is preliminary data.</text>
</comment>
<dbReference type="SUPFAM" id="SSF49503">
    <property type="entry name" value="Cupredoxins"/>
    <property type="match status" value="1"/>
</dbReference>
<evidence type="ECO:0000313" key="3">
    <source>
        <dbReference type="EMBL" id="KAF5319940.1"/>
    </source>
</evidence>
<feature type="compositionally biased region" description="Low complexity" evidence="1">
    <location>
        <begin position="164"/>
        <end position="190"/>
    </location>
</feature>
<feature type="chain" id="PRO_5034053628" description="Cupredoxin" evidence="2">
    <location>
        <begin position="22"/>
        <end position="225"/>
    </location>
</feature>
<evidence type="ECO:0008006" key="5">
    <source>
        <dbReference type="Google" id="ProtNLM"/>
    </source>
</evidence>
<proteinExistence type="predicted"/>
<evidence type="ECO:0000256" key="2">
    <source>
        <dbReference type="SAM" id="SignalP"/>
    </source>
</evidence>
<reference evidence="3 4" key="1">
    <citation type="journal article" date="2020" name="ISME J.">
        <title>Uncovering the hidden diversity of litter-decomposition mechanisms in mushroom-forming fungi.</title>
        <authorList>
            <person name="Floudas D."/>
            <person name="Bentzer J."/>
            <person name="Ahren D."/>
            <person name="Johansson T."/>
            <person name="Persson P."/>
            <person name="Tunlid A."/>
        </authorList>
    </citation>
    <scope>NUCLEOTIDE SEQUENCE [LARGE SCALE GENOMIC DNA]</scope>
    <source>
        <strain evidence="3 4">CBS 175.51</strain>
    </source>
</reference>
<name>A0A8H5BAT7_9AGAR</name>
<dbReference type="InterPro" id="IPR052953">
    <property type="entry name" value="Ser-rich/MCO-related"/>
</dbReference>
<keyword evidence="4" id="KW-1185">Reference proteome</keyword>
<dbReference type="InterPro" id="IPR008972">
    <property type="entry name" value="Cupredoxin"/>
</dbReference>
<protein>
    <recommendedName>
        <fullName evidence="5">Cupredoxin</fullName>
    </recommendedName>
</protein>
<evidence type="ECO:0000256" key="1">
    <source>
        <dbReference type="SAM" id="MobiDB-lite"/>
    </source>
</evidence>
<dbReference type="PANTHER" id="PTHR34883">
    <property type="entry name" value="SERINE-RICH PROTEIN, PUTATIVE-RELATED-RELATED"/>
    <property type="match status" value="1"/>
</dbReference>
<dbReference type="Gene3D" id="2.60.40.420">
    <property type="entry name" value="Cupredoxins - blue copper proteins"/>
    <property type="match status" value="1"/>
</dbReference>
<dbReference type="CDD" id="cd00920">
    <property type="entry name" value="Cupredoxin"/>
    <property type="match status" value="1"/>
</dbReference>